<dbReference type="PANTHER" id="PTHR11129">
    <property type="entry name" value="PROTEIN FARNESYLTRANSFERASE ALPHA SUBUNIT/RAB GERANYLGERANYL TRANSFERASE ALPHA SUBUNIT"/>
    <property type="match status" value="1"/>
</dbReference>
<evidence type="ECO:0000256" key="10">
    <source>
        <dbReference type="ARBA" id="ARBA00041392"/>
    </source>
</evidence>
<dbReference type="EC" id="2.5.1.58" evidence="4"/>
<keyword evidence="15" id="KW-1185">Reference proteome</keyword>
<dbReference type="GO" id="GO:0005965">
    <property type="term" value="C:protein farnesyltransferase complex"/>
    <property type="evidence" value="ECO:0007669"/>
    <property type="project" value="TreeGrafter"/>
</dbReference>
<evidence type="ECO:0000256" key="3">
    <source>
        <dbReference type="ARBA" id="ARBA00012700"/>
    </source>
</evidence>
<proteinExistence type="inferred from homology"/>
<evidence type="ECO:0000256" key="6">
    <source>
        <dbReference type="ARBA" id="ARBA00022679"/>
    </source>
</evidence>
<dbReference type="GO" id="GO:0005953">
    <property type="term" value="C:CAAX-protein geranylgeranyltransferase complex"/>
    <property type="evidence" value="ECO:0007669"/>
    <property type="project" value="TreeGrafter"/>
</dbReference>
<evidence type="ECO:0000256" key="7">
    <source>
        <dbReference type="ARBA" id="ARBA00022737"/>
    </source>
</evidence>
<comment type="similarity">
    <text evidence="2">Belongs to the protein prenyltransferase subunit alpha family.</text>
</comment>
<keyword evidence="7" id="KW-0677">Repeat</keyword>
<keyword evidence="8" id="KW-0460">Magnesium</keyword>
<dbReference type="GO" id="GO:0004660">
    <property type="term" value="F:protein farnesyltransferase activity"/>
    <property type="evidence" value="ECO:0007669"/>
    <property type="project" value="UniProtKB-EC"/>
</dbReference>
<organism evidence="14 15">
    <name type="scientific">Parnassius apollo</name>
    <name type="common">Apollo butterfly</name>
    <name type="synonym">Papilio apollo</name>
    <dbReference type="NCBI Taxonomy" id="110799"/>
    <lineage>
        <taxon>Eukaryota</taxon>
        <taxon>Metazoa</taxon>
        <taxon>Ecdysozoa</taxon>
        <taxon>Arthropoda</taxon>
        <taxon>Hexapoda</taxon>
        <taxon>Insecta</taxon>
        <taxon>Pterygota</taxon>
        <taxon>Neoptera</taxon>
        <taxon>Endopterygota</taxon>
        <taxon>Lepidoptera</taxon>
        <taxon>Glossata</taxon>
        <taxon>Ditrysia</taxon>
        <taxon>Papilionoidea</taxon>
        <taxon>Papilionidae</taxon>
        <taxon>Parnassiinae</taxon>
        <taxon>Parnassini</taxon>
        <taxon>Parnassius</taxon>
        <taxon>Parnassius</taxon>
    </lineage>
</organism>
<evidence type="ECO:0000256" key="12">
    <source>
        <dbReference type="ARBA" id="ARBA00043086"/>
    </source>
</evidence>
<evidence type="ECO:0000256" key="11">
    <source>
        <dbReference type="ARBA" id="ARBA00042436"/>
    </source>
</evidence>
<keyword evidence="6" id="KW-0808">Transferase</keyword>
<dbReference type="AlphaFoldDB" id="A0A8S3XMP7"/>
<evidence type="ECO:0000256" key="9">
    <source>
        <dbReference type="ARBA" id="ARBA00040965"/>
    </source>
</evidence>
<dbReference type="PROSITE" id="PS51147">
    <property type="entry name" value="PFTA"/>
    <property type="match status" value="5"/>
</dbReference>
<name>A0A8S3XMP7_PARAO</name>
<evidence type="ECO:0000256" key="13">
    <source>
        <dbReference type="ARBA" id="ARBA00043219"/>
    </source>
</evidence>
<dbReference type="GO" id="GO:0004662">
    <property type="term" value="F:CAAX-protein geranylgeranyltransferase activity"/>
    <property type="evidence" value="ECO:0007669"/>
    <property type="project" value="UniProtKB-EC"/>
</dbReference>
<evidence type="ECO:0000313" key="15">
    <source>
        <dbReference type="Proteomes" id="UP000691718"/>
    </source>
</evidence>
<dbReference type="PANTHER" id="PTHR11129:SF1">
    <property type="entry name" value="PROTEIN FARNESYLTRANSFERASE_GERANYLGERANYLTRANSFERASE TYPE-1 SUBUNIT ALPHA"/>
    <property type="match status" value="1"/>
</dbReference>
<dbReference type="Pfam" id="PF01239">
    <property type="entry name" value="PPTA"/>
    <property type="match status" value="5"/>
</dbReference>
<comment type="caution">
    <text evidence="14">The sequence shown here is derived from an EMBL/GenBank/DDBJ whole genome shotgun (WGS) entry which is preliminary data.</text>
</comment>
<sequence>MEDLHGIFTLKPFLSLHINNRQLPIPLKFTIFLNSCEIVHCLLTAYKVFRKNTAMSDSGDSDVSWIFYKDRPEWNDLTPVPENDGPKPVVVIAHSEKFEDVYDYFRAILQNNEKSERALQLTKDAVELNPANYTVWQYRRDLLQALGTDLRSELDYVEAVIKQSPKNYQVWHHRRVLVEWLKDSSLELELTRDALLQDPKNYHAWQHRQWAIKTFGLFDKEMEFVDNLIYEDVRNNSAWNQRYFVMNNHLGWTDMNVQKEICYTLEKIKFVKNNESAWNYLRGVLLHDKKGISGNTIVTSFCEELYLNKCRSPYLLAFLIDICDETIKKEETNALYNAERALELCQSLATKYDKIRSKYWNFIAEKFRKYQNSENIHI</sequence>
<evidence type="ECO:0000313" key="14">
    <source>
        <dbReference type="EMBL" id="CAG5028162.1"/>
    </source>
</evidence>
<comment type="cofactor">
    <cofactor evidence="1">
        <name>Mg(2+)</name>
        <dbReference type="ChEBI" id="CHEBI:18420"/>
    </cofactor>
</comment>
<gene>
    <name evidence="14" type="ORF">PAPOLLO_LOCUS18982</name>
</gene>
<evidence type="ECO:0000256" key="5">
    <source>
        <dbReference type="ARBA" id="ARBA00022602"/>
    </source>
</evidence>
<evidence type="ECO:0000256" key="1">
    <source>
        <dbReference type="ARBA" id="ARBA00001946"/>
    </source>
</evidence>
<accession>A0A8S3XMP7</accession>
<dbReference type="EC" id="2.5.1.59" evidence="3"/>
<dbReference type="InterPro" id="IPR002088">
    <property type="entry name" value="Prenyl_trans_a"/>
</dbReference>
<evidence type="ECO:0000256" key="2">
    <source>
        <dbReference type="ARBA" id="ARBA00006734"/>
    </source>
</evidence>
<protein>
    <recommendedName>
        <fullName evidence="9">Protein farnesyltransferase/geranylgeranyltransferase type-1 subunit alpha</fullName>
        <ecNumber evidence="4">2.5.1.58</ecNumber>
        <ecNumber evidence="3">2.5.1.59</ecNumber>
    </recommendedName>
    <alternativeName>
        <fullName evidence="12">CAAX farnesyltransferase subunit alpha</fullName>
    </alternativeName>
    <alternativeName>
        <fullName evidence="11">FTase-alpha</fullName>
    </alternativeName>
    <alternativeName>
        <fullName evidence="10">Ras proteins prenyltransferase subunit alpha</fullName>
    </alternativeName>
    <alternativeName>
        <fullName evidence="13">Type I protein geranyl-geranyltransferase subunit alpha</fullName>
    </alternativeName>
</protein>
<dbReference type="EMBL" id="CAJQZP010001196">
    <property type="protein sequence ID" value="CAG5028162.1"/>
    <property type="molecule type" value="Genomic_DNA"/>
</dbReference>
<evidence type="ECO:0000256" key="8">
    <source>
        <dbReference type="ARBA" id="ARBA00022842"/>
    </source>
</evidence>
<dbReference type="OrthoDB" id="272289at2759"/>
<evidence type="ECO:0000256" key="4">
    <source>
        <dbReference type="ARBA" id="ARBA00012702"/>
    </source>
</evidence>
<reference evidence="14" key="1">
    <citation type="submission" date="2021-04" db="EMBL/GenBank/DDBJ databases">
        <authorList>
            <person name="Tunstrom K."/>
        </authorList>
    </citation>
    <scope>NUCLEOTIDE SEQUENCE</scope>
</reference>
<dbReference type="Proteomes" id="UP000691718">
    <property type="component" value="Unassembled WGS sequence"/>
</dbReference>
<keyword evidence="5" id="KW-0637">Prenyltransferase</keyword>